<dbReference type="Pfam" id="PF09397">
    <property type="entry name" value="FtsK_gamma"/>
    <property type="match status" value="1"/>
</dbReference>
<proteinExistence type="inferred from homology"/>
<comment type="similarity">
    <text evidence="1">Belongs to the FtsK/SpoIIIE/SftA family.</text>
</comment>
<dbReference type="PANTHER" id="PTHR22683:SF41">
    <property type="entry name" value="DNA TRANSLOCASE FTSK"/>
    <property type="match status" value="1"/>
</dbReference>
<feature type="transmembrane region" description="Helical" evidence="9">
    <location>
        <begin position="12"/>
        <end position="36"/>
    </location>
</feature>
<dbReference type="GO" id="GO:0003677">
    <property type="term" value="F:DNA binding"/>
    <property type="evidence" value="ECO:0007669"/>
    <property type="project" value="UniProtKB-KW"/>
</dbReference>
<dbReference type="InterPro" id="IPR002543">
    <property type="entry name" value="FtsK_dom"/>
</dbReference>
<keyword evidence="9" id="KW-1133">Transmembrane helix</keyword>
<dbReference type="SMART" id="SM00382">
    <property type="entry name" value="AAA"/>
    <property type="match status" value="1"/>
</dbReference>
<dbReference type="GO" id="GO:0005524">
    <property type="term" value="F:ATP binding"/>
    <property type="evidence" value="ECO:0007669"/>
    <property type="project" value="UniProtKB-UniRule"/>
</dbReference>
<feature type="domain" description="FtsK" evidence="10">
    <location>
        <begin position="438"/>
        <end position="657"/>
    </location>
</feature>
<dbReference type="SMART" id="SM00843">
    <property type="entry name" value="Ftsk_gamma"/>
    <property type="match status" value="1"/>
</dbReference>
<evidence type="ECO:0000256" key="8">
    <source>
        <dbReference type="SAM" id="MobiDB-lite"/>
    </source>
</evidence>
<feature type="region of interest" description="Disordered" evidence="8">
    <location>
        <begin position="224"/>
        <end position="249"/>
    </location>
</feature>
<dbReference type="STRING" id="1286528.NHE_0621"/>
<keyword evidence="12" id="KW-1185">Reference proteome</keyword>
<keyword evidence="4" id="KW-0238">DNA-binding</keyword>
<keyword evidence="3 7" id="KW-0067">ATP-binding</keyword>
<feature type="transmembrane region" description="Helical" evidence="9">
    <location>
        <begin position="56"/>
        <end position="80"/>
    </location>
</feature>
<dbReference type="AlphaFoldDB" id="X5H4S0"/>
<dbReference type="EMBL" id="CP007481">
    <property type="protein sequence ID" value="AHX11556.1"/>
    <property type="molecule type" value="Genomic_DNA"/>
</dbReference>
<dbReference type="Proteomes" id="UP000023755">
    <property type="component" value="Chromosome"/>
</dbReference>
<dbReference type="InterPro" id="IPR036388">
    <property type="entry name" value="WH-like_DNA-bd_sf"/>
</dbReference>
<evidence type="ECO:0000256" key="6">
    <source>
        <dbReference type="ARBA" id="ARBA00025923"/>
    </source>
</evidence>
<keyword evidence="9" id="KW-0812">Transmembrane</keyword>
<dbReference type="InterPro" id="IPR041027">
    <property type="entry name" value="FtsK_alpha"/>
</dbReference>
<feature type="transmembrane region" description="Helical" evidence="9">
    <location>
        <begin position="92"/>
        <end position="109"/>
    </location>
</feature>
<evidence type="ECO:0000256" key="3">
    <source>
        <dbReference type="ARBA" id="ARBA00022840"/>
    </source>
</evidence>
<evidence type="ECO:0000259" key="10">
    <source>
        <dbReference type="PROSITE" id="PS50901"/>
    </source>
</evidence>
<sequence>MITKRVHNKLQNITHILFGITYRLGLLFLIVCGLISNPEEASFNVAVEKSRNEMLFLGSFVATFCMNFLGLGFYLLCLFLIFSAAFSKEKKVLSILFILLSIVVLAKLTPSEEWLFGSYGGVIGSLIAKHLKYPRAVYWCIAGMLLIVTRIFNLLTLRRIRKILKKIYRLLKTVIVAIWSKRKFDFRRKGTEPITPNSAVLSVDRFKEELPVVSTYTFLRRATDQEESSTGQPGSRVQACDESTAEKCPTEDCNLDDTDLSIHSDYSGSEEVKITTTHNTSREKKSIFQKAREAAKLGGSGKVRSTIPSLDLLKRGNPSQKCAEDTLGRAENLKKVLEDFKIDCKIVEISVGPIVTLYELQPAAGIKSSSIISLSTDVARTMSAVSARISIIPGRNAIGIELPNKHREVVLLRELLESEVYKDQNIVLPIALGKNISGEPIVADLTKMPHLLVAGTTGSGKSVAINAMILSLIYRLEPHECKLIMVDPKMLELSIYDDIPHLLSPVVTDPKKAVVALKWVVKEMERRYKLMTKLAVRNIERYNKKAEEFIKNNKLFEYEEAVGIDPTTGEKLTQMKSIQLKKLPLIVVVVDEMADLMLVAGKEIETSIQRLAQMARASGIHIIMATQRPSVDVITGVIKANFPTRISFAVTSKIDSRTILGEQGAEQLLGRGDMLYMSSGQTPIRVHGPYVSDTEVEKIVEHLRKSGIPEYDCSITLEENSDESTAICTSVGDDFDSLYNQAVEIIKRDNKVSISYIQRKLSIGYNKAAKLVEKMEEEGIVSPPNQAGKRNILL</sequence>
<name>X5H4S0_9RICK</name>
<evidence type="ECO:0000256" key="2">
    <source>
        <dbReference type="ARBA" id="ARBA00022741"/>
    </source>
</evidence>
<keyword evidence="9" id="KW-0472">Membrane</keyword>
<dbReference type="InterPro" id="IPR050206">
    <property type="entry name" value="FtsK/SpoIIIE/SftA"/>
</dbReference>
<comment type="subunit">
    <text evidence="6">Homohexamer. Forms a ring that surrounds DNA.</text>
</comment>
<dbReference type="SUPFAM" id="SSF52540">
    <property type="entry name" value="P-loop containing nucleoside triphosphate hydrolases"/>
    <property type="match status" value="1"/>
</dbReference>
<feature type="transmembrane region" description="Helical" evidence="9">
    <location>
        <begin position="136"/>
        <end position="157"/>
    </location>
</feature>
<dbReference type="PANTHER" id="PTHR22683">
    <property type="entry name" value="SPORULATION PROTEIN RELATED"/>
    <property type="match status" value="1"/>
</dbReference>
<dbReference type="InterPro" id="IPR027417">
    <property type="entry name" value="P-loop_NTPase"/>
</dbReference>
<evidence type="ECO:0000256" key="1">
    <source>
        <dbReference type="ARBA" id="ARBA00006474"/>
    </source>
</evidence>
<dbReference type="SUPFAM" id="SSF46785">
    <property type="entry name" value="Winged helix' DNA-binding domain"/>
    <property type="match status" value="1"/>
</dbReference>
<evidence type="ECO:0000256" key="7">
    <source>
        <dbReference type="PROSITE-ProRule" id="PRU00289"/>
    </source>
</evidence>
<accession>X5H4S0</accession>
<gene>
    <name evidence="11" type="ORF">NHE_0621</name>
</gene>
<dbReference type="InterPro" id="IPR036390">
    <property type="entry name" value="WH_DNA-bd_sf"/>
</dbReference>
<dbReference type="HOGENOM" id="CLU_001981_9_7_5"/>
<dbReference type="InterPro" id="IPR003593">
    <property type="entry name" value="AAA+_ATPase"/>
</dbReference>
<dbReference type="Gene3D" id="3.30.980.40">
    <property type="match status" value="1"/>
</dbReference>
<reference evidence="11 12" key="1">
    <citation type="submission" date="2014-03" db="EMBL/GenBank/DDBJ databases">
        <title>Sequencing and Comparison of Genomes and Transcriptome Profiles of Human Ehrlichiosis Agents.</title>
        <authorList>
            <person name="Lin M."/>
            <person name="Daugherty S.C."/>
            <person name="Nagaraj S."/>
            <person name="Cheng Z."/>
            <person name="Xiong Q."/>
            <person name="Lin F.-Y."/>
            <person name="Sengamalay N."/>
            <person name="Ott S."/>
            <person name="Godinez A."/>
            <person name="Tallon L.J."/>
            <person name="Sadzewicz L."/>
            <person name="Fraser C.M."/>
            <person name="Dunning Hotopp J.C."/>
            <person name="Rikihisa Y."/>
        </authorList>
    </citation>
    <scope>NUCLEOTIDE SEQUENCE [LARGE SCALE GENOMIC DNA]</scope>
    <source>
        <strain evidence="11 12">Oregon</strain>
    </source>
</reference>
<organism evidence="11 12">
    <name type="scientific">Neorickettsia helminthoeca str. Oregon</name>
    <dbReference type="NCBI Taxonomy" id="1286528"/>
    <lineage>
        <taxon>Bacteria</taxon>
        <taxon>Pseudomonadati</taxon>
        <taxon>Pseudomonadota</taxon>
        <taxon>Alphaproteobacteria</taxon>
        <taxon>Rickettsiales</taxon>
        <taxon>Anaplasmataceae</taxon>
        <taxon>Neorickettsia</taxon>
    </lineage>
</organism>
<dbReference type="Gene3D" id="3.40.50.300">
    <property type="entry name" value="P-loop containing nucleotide triphosphate hydrolases"/>
    <property type="match status" value="1"/>
</dbReference>
<evidence type="ECO:0000313" key="11">
    <source>
        <dbReference type="EMBL" id="AHX11556.1"/>
    </source>
</evidence>
<dbReference type="Pfam" id="PF01580">
    <property type="entry name" value="FtsK_SpoIIIE"/>
    <property type="match status" value="1"/>
</dbReference>
<dbReference type="KEGG" id="nhm:NHE_0621"/>
<dbReference type="CDD" id="cd01127">
    <property type="entry name" value="TrwB_TraG_TraD_VirD4"/>
    <property type="match status" value="1"/>
</dbReference>
<protein>
    <submittedName>
        <fullName evidence="11">FtsK/SpoIIIE family protein</fullName>
    </submittedName>
</protein>
<evidence type="ECO:0000256" key="5">
    <source>
        <dbReference type="ARBA" id="ARBA00024784"/>
    </source>
</evidence>
<evidence type="ECO:0000256" key="4">
    <source>
        <dbReference type="ARBA" id="ARBA00023125"/>
    </source>
</evidence>
<dbReference type="Gene3D" id="1.10.10.10">
    <property type="entry name" value="Winged helix-like DNA-binding domain superfamily/Winged helix DNA-binding domain"/>
    <property type="match status" value="1"/>
</dbReference>
<dbReference type="InterPro" id="IPR018541">
    <property type="entry name" value="Ftsk_gamma"/>
</dbReference>
<dbReference type="PROSITE" id="PS50901">
    <property type="entry name" value="FTSK"/>
    <property type="match status" value="1"/>
</dbReference>
<evidence type="ECO:0000313" key="12">
    <source>
        <dbReference type="Proteomes" id="UP000023755"/>
    </source>
</evidence>
<dbReference type="Pfam" id="PF17854">
    <property type="entry name" value="FtsK_alpha"/>
    <property type="match status" value="1"/>
</dbReference>
<evidence type="ECO:0000256" key="9">
    <source>
        <dbReference type="SAM" id="Phobius"/>
    </source>
</evidence>
<feature type="binding site" evidence="7">
    <location>
        <begin position="455"/>
        <end position="462"/>
    </location>
    <ligand>
        <name>ATP</name>
        <dbReference type="ChEBI" id="CHEBI:30616"/>
    </ligand>
</feature>
<keyword evidence="2 7" id="KW-0547">Nucleotide-binding</keyword>
<comment type="function">
    <text evidence="5">Essential cell division protein that coordinates cell division and chromosome segregation. The N-terminus is involved in assembly of the cell-division machinery. The C-terminus functions as a DNA motor that moves dsDNA in an ATP-dependent manner towards the dif recombination site, which is located within the replication terminus region. Translocation stops specifically at Xer-dif sites, where FtsK interacts with the Xer recombinase, allowing activation of chromosome unlinking by recombination. FtsK orienting polar sequences (KOPS) guide the direction of DNA translocation. FtsK can remove proteins from DNA as it translocates, but translocation stops specifically at XerCD-dif site, thereby preventing removal of XerC and XerD from dif.</text>
</comment>